<comment type="caution">
    <text evidence="8">The sequence shown here is derived from an EMBL/GenBank/DDBJ whole genome shotgun (WGS) entry which is preliminary data.</text>
</comment>
<reference evidence="8" key="1">
    <citation type="submission" date="2021-08" db="EMBL/GenBank/DDBJ databases">
        <title>WGS assembly of Ceratopteris richardii.</title>
        <authorList>
            <person name="Marchant D.B."/>
            <person name="Chen G."/>
            <person name="Jenkins J."/>
            <person name="Shu S."/>
            <person name="Leebens-Mack J."/>
            <person name="Grimwood J."/>
            <person name="Schmutz J."/>
            <person name="Soltis P."/>
            <person name="Soltis D."/>
            <person name="Chen Z.-H."/>
        </authorList>
    </citation>
    <scope>NUCLEOTIDE SEQUENCE</scope>
    <source>
        <strain evidence="8">Whitten #5841</strain>
        <tissue evidence="8">Leaf</tissue>
    </source>
</reference>
<proteinExistence type="predicted"/>
<dbReference type="PROSITE" id="PS50089">
    <property type="entry name" value="ZF_RING_2"/>
    <property type="match status" value="1"/>
</dbReference>
<accession>A0A8T2V9C0</accession>
<dbReference type="InterPro" id="IPR013083">
    <property type="entry name" value="Znf_RING/FYVE/PHD"/>
</dbReference>
<feature type="region of interest" description="Disordered" evidence="5">
    <location>
        <begin position="1"/>
        <end position="31"/>
    </location>
</feature>
<evidence type="ECO:0000313" key="8">
    <source>
        <dbReference type="EMBL" id="KAH7445071.1"/>
    </source>
</evidence>
<evidence type="ECO:0000259" key="7">
    <source>
        <dbReference type="PROSITE" id="PS50089"/>
    </source>
</evidence>
<dbReference type="PANTHER" id="PTHR45798:SF88">
    <property type="entry name" value="RING-H2 FINGER PROTEIN ATL61-RELATED"/>
    <property type="match status" value="1"/>
</dbReference>
<dbReference type="OrthoDB" id="8062037at2759"/>
<keyword evidence="6" id="KW-0812">Transmembrane</keyword>
<evidence type="ECO:0000313" key="9">
    <source>
        <dbReference type="Proteomes" id="UP000825935"/>
    </source>
</evidence>
<evidence type="ECO:0000256" key="5">
    <source>
        <dbReference type="SAM" id="MobiDB-lite"/>
    </source>
</evidence>
<evidence type="ECO:0000256" key="2">
    <source>
        <dbReference type="ARBA" id="ARBA00022771"/>
    </source>
</evidence>
<dbReference type="Gene3D" id="3.30.40.10">
    <property type="entry name" value="Zinc/RING finger domain, C3HC4 (zinc finger)"/>
    <property type="match status" value="1"/>
</dbReference>
<dbReference type="Pfam" id="PF13639">
    <property type="entry name" value="zf-RING_2"/>
    <property type="match status" value="1"/>
</dbReference>
<dbReference type="OMA" id="AICLLEW"/>
<evidence type="ECO:0000256" key="4">
    <source>
        <dbReference type="PROSITE-ProRule" id="PRU00175"/>
    </source>
</evidence>
<keyword evidence="6" id="KW-1133">Transmembrane helix</keyword>
<dbReference type="PANTHER" id="PTHR45798">
    <property type="entry name" value="RING-H2 FINGER PROTEIN ATL61-RELATED-RELATED"/>
    <property type="match status" value="1"/>
</dbReference>
<keyword evidence="2 4" id="KW-0863">Zinc-finger</keyword>
<evidence type="ECO:0000256" key="1">
    <source>
        <dbReference type="ARBA" id="ARBA00022723"/>
    </source>
</evidence>
<dbReference type="Proteomes" id="UP000825935">
    <property type="component" value="Chromosome 2"/>
</dbReference>
<keyword evidence="6" id="KW-0472">Membrane</keyword>
<dbReference type="SMART" id="SM00184">
    <property type="entry name" value="RING"/>
    <property type="match status" value="1"/>
</dbReference>
<organism evidence="8 9">
    <name type="scientific">Ceratopteris richardii</name>
    <name type="common">Triangle waterfern</name>
    <dbReference type="NCBI Taxonomy" id="49495"/>
    <lineage>
        <taxon>Eukaryota</taxon>
        <taxon>Viridiplantae</taxon>
        <taxon>Streptophyta</taxon>
        <taxon>Embryophyta</taxon>
        <taxon>Tracheophyta</taxon>
        <taxon>Polypodiopsida</taxon>
        <taxon>Polypodiidae</taxon>
        <taxon>Polypodiales</taxon>
        <taxon>Pteridineae</taxon>
        <taxon>Pteridaceae</taxon>
        <taxon>Parkerioideae</taxon>
        <taxon>Ceratopteris</taxon>
    </lineage>
</organism>
<evidence type="ECO:0000256" key="6">
    <source>
        <dbReference type="SAM" id="Phobius"/>
    </source>
</evidence>
<feature type="compositionally biased region" description="Basic and acidic residues" evidence="5">
    <location>
        <begin position="1"/>
        <end position="11"/>
    </location>
</feature>
<dbReference type="EMBL" id="CM035407">
    <property type="protein sequence ID" value="KAH7445071.1"/>
    <property type="molecule type" value="Genomic_DNA"/>
</dbReference>
<dbReference type="InterPro" id="IPR001841">
    <property type="entry name" value="Znf_RING"/>
</dbReference>
<keyword evidence="1" id="KW-0479">Metal-binding</keyword>
<keyword evidence="9" id="KW-1185">Reference proteome</keyword>
<feature type="domain" description="RING-type" evidence="7">
    <location>
        <begin position="147"/>
        <end position="189"/>
    </location>
</feature>
<dbReference type="SUPFAM" id="SSF57850">
    <property type="entry name" value="RING/U-box"/>
    <property type="match status" value="1"/>
</dbReference>
<dbReference type="AlphaFoldDB" id="A0A8T2V9C0"/>
<evidence type="ECO:0000256" key="3">
    <source>
        <dbReference type="ARBA" id="ARBA00022833"/>
    </source>
</evidence>
<protein>
    <recommendedName>
        <fullName evidence="7">RING-type domain-containing protein</fullName>
    </recommendedName>
</protein>
<sequence>MSTLDFKDGMSGEKTQGLGAMERPPPESRAYGRRADLRGARFSSRSSPMPMTSSDRNIVLATAGLLTLLILALSAICLLEWFRRRRRQQSSDKALEPPEGLSQPQLEALPCFTYGFRSPVDNMTMEKPCFSAIAAADAGDSSPTPECPICLSSFETGDRIRILPPCGHLFHVICIDRWLAMHSSCPSCRETMHPQLQPSSAGTLKMIHVSCD</sequence>
<gene>
    <name evidence="8" type="ORF">KP509_02G105300</name>
</gene>
<dbReference type="InterPro" id="IPR052788">
    <property type="entry name" value="RING-type_E3_ligase_ATL"/>
</dbReference>
<feature type="transmembrane region" description="Helical" evidence="6">
    <location>
        <begin position="58"/>
        <end position="82"/>
    </location>
</feature>
<dbReference type="GO" id="GO:0008270">
    <property type="term" value="F:zinc ion binding"/>
    <property type="evidence" value="ECO:0007669"/>
    <property type="project" value="UniProtKB-KW"/>
</dbReference>
<dbReference type="CDD" id="cd16461">
    <property type="entry name" value="RING-H2_EL5-like"/>
    <property type="match status" value="1"/>
</dbReference>
<keyword evidence="3" id="KW-0862">Zinc</keyword>
<name>A0A8T2V9C0_CERRI</name>